<dbReference type="InterPro" id="IPR001611">
    <property type="entry name" value="Leu-rich_rpt"/>
</dbReference>
<dbReference type="Pfam" id="PF13516">
    <property type="entry name" value="LRR_6"/>
    <property type="match status" value="1"/>
</dbReference>
<evidence type="ECO:0000313" key="3">
    <source>
        <dbReference type="Proteomes" id="UP001216907"/>
    </source>
</evidence>
<evidence type="ECO:0008006" key="4">
    <source>
        <dbReference type="Google" id="ProtNLM"/>
    </source>
</evidence>
<dbReference type="SUPFAM" id="SSF52047">
    <property type="entry name" value="RNI-like"/>
    <property type="match status" value="1"/>
</dbReference>
<gene>
    <name evidence="2" type="ORF">PZE19_30170</name>
</gene>
<keyword evidence="1" id="KW-0472">Membrane</keyword>
<keyword evidence="1" id="KW-1133">Transmembrane helix</keyword>
<dbReference type="EMBL" id="JARRAG010000002">
    <property type="protein sequence ID" value="MDG3008052.1"/>
    <property type="molecule type" value="Genomic_DNA"/>
</dbReference>
<dbReference type="Gene3D" id="3.80.10.10">
    <property type="entry name" value="Ribonuclease Inhibitor"/>
    <property type="match status" value="2"/>
</dbReference>
<comment type="caution">
    <text evidence="2">The sequence shown here is derived from an EMBL/GenBank/DDBJ whole genome shotgun (WGS) entry which is preliminary data.</text>
</comment>
<evidence type="ECO:0000256" key="1">
    <source>
        <dbReference type="SAM" id="Phobius"/>
    </source>
</evidence>
<name>A0ABT6FKF2_9BACT</name>
<dbReference type="PANTHER" id="PTHR13318">
    <property type="entry name" value="PARTNER OF PAIRED, ISOFORM B-RELATED"/>
    <property type="match status" value="1"/>
</dbReference>
<keyword evidence="1" id="KW-0812">Transmembrane</keyword>
<evidence type="ECO:0000313" key="2">
    <source>
        <dbReference type="EMBL" id="MDG3008052.1"/>
    </source>
</evidence>
<dbReference type="Proteomes" id="UP001216907">
    <property type="component" value="Unassembled WGS sequence"/>
</dbReference>
<protein>
    <recommendedName>
        <fullName evidence="4">Leucine Rich repeats (2 copies)</fullName>
    </recommendedName>
</protein>
<dbReference type="InterPro" id="IPR032675">
    <property type="entry name" value="LRR_dom_sf"/>
</dbReference>
<reference evidence="2 3" key="1">
    <citation type="submission" date="2023-03" db="EMBL/GenBank/DDBJ databases">
        <title>Paludisphaera mucosa sp. nov. a novel planctomycete from northern fen.</title>
        <authorList>
            <person name="Ivanova A."/>
        </authorList>
    </citation>
    <scope>NUCLEOTIDE SEQUENCE [LARGE SCALE GENOMIC DNA]</scope>
    <source>
        <strain evidence="2 3">Pla2</strain>
    </source>
</reference>
<dbReference type="SMART" id="SM00368">
    <property type="entry name" value="LRR_RI"/>
    <property type="match status" value="3"/>
</dbReference>
<dbReference type="RefSeq" id="WP_277864320.1">
    <property type="nucleotide sequence ID" value="NZ_JARRAG010000002.1"/>
</dbReference>
<sequence>MEPASGRALRRRLRFSLRAAMLLILGLGLWLGWQARLAREQREAVAAVEEYGGFVRYDWEFVDDDLAPGAAPWAPGWLRRAIGEHDFQSVAEVNMVYSTDRRGKPDLTPRESDALMAKLTAFPRLRYLYIPGELATDRAMETIEGLTELETLRMWDAKVTDAGVAKMRALRKLKVLQISEAGLGDDSLAHLASLARLERLDLAGNRFTDAGLAHLGGLKALAFLGVNRSKVSDAGLDQLRTLTNLQELWVAGTAVSDEGVIRLQAAMPNLSTVR</sequence>
<organism evidence="2 3">
    <name type="scientific">Paludisphaera mucosa</name>
    <dbReference type="NCBI Taxonomy" id="3030827"/>
    <lineage>
        <taxon>Bacteria</taxon>
        <taxon>Pseudomonadati</taxon>
        <taxon>Planctomycetota</taxon>
        <taxon>Planctomycetia</taxon>
        <taxon>Isosphaerales</taxon>
        <taxon>Isosphaeraceae</taxon>
        <taxon>Paludisphaera</taxon>
    </lineage>
</organism>
<proteinExistence type="predicted"/>
<feature type="transmembrane region" description="Helical" evidence="1">
    <location>
        <begin position="15"/>
        <end position="33"/>
    </location>
</feature>
<accession>A0ABT6FKF2</accession>
<keyword evidence="3" id="KW-1185">Reference proteome</keyword>